<evidence type="ECO:0000259" key="3">
    <source>
        <dbReference type="Pfam" id="PF06738"/>
    </source>
</evidence>
<dbReference type="KEGG" id="mspg:F6B93_00760"/>
<dbReference type="RefSeq" id="WP_211697202.1">
    <property type="nucleotide sequence ID" value="NZ_CP046600.1"/>
</dbReference>
<keyword evidence="5" id="KW-1185">Reference proteome</keyword>
<name>A0A975PV50_9MYCO</name>
<feature type="transmembrane region" description="Helical" evidence="2">
    <location>
        <begin position="215"/>
        <end position="240"/>
    </location>
</feature>
<dbReference type="PANTHER" id="PTHR31082">
    <property type="entry name" value="PHEROMONE-REGULATED MEMBRANE PROTEIN 10"/>
    <property type="match status" value="1"/>
</dbReference>
<dbReference type="AlphaFoldDB" id="A0A975PV50"/>
<evidence type="ECO:0000313" key="5">
    <source>
        <dbReference type="Proteomes" id="UP000682202"/>
    </source>
</evidence>
<feature type="transmembrane region" description="Helical" evidence="2">
    <location>
        <begin position="285"/>
        <end position="305"/>
    </location>
</feature>
<keyword evidence="2" id="KW-0472">Membrane</keyword>
<feature type="transmembrane region" description="Helical" evidence="2">
    <location>
        <begin position="164"/>
        <end position="181"/>
    </location>
</feature>
<gene>
    <name evidence="4" type="ORF">F6B93_00760</name>
</gene>
<evidence type="ECO:0000256" key="1">
    <source>
        <dbReference type="ARBA" id="ARBA00034125"/>
    </source>
</evidence>
<sequence length="430" mass="44777">MSDFWDAVLRWSWSLRKQVPEALPGGGSRGDADVAAMLREIGIALLEVEQPTQVVAARLVRIAANYTDEPVRVMTLPTGLVVQVGNIGYEVEVSSAYTLQLDLAGRIDDITDLAEFGAITPADAVEAIAVARKMRPRFGVVTTVVGYGLTTVGFGMVINPTWAALPGYLFLGLVVGAITMLGRPFPSLNPVLPTLSAFVVTILATWFVAEVANDGLLRVITPALVAVLPGMALTIGAMELASSEILAGASRLVYGLTQLALLAFGVALGIHIAGRLPPQPPSPAMGPWALYAAIVVIAVGLYIYLSAPRSSLPWLVAAVGVALIGQQLGALAVAAPYAGAVGAMLVVPFAELASRIRTSPSAIVIILAGFWSLVPGALSFMSLGGAATGHAPNVETLGLSVHAVLSIALGTLVGFSVFHTFRGNGHRRHR</sequence>
<evidence type="ECO:0000313" key="4">
    <source>
        <dbReference type="EMBL" id="QUR65801.1"/>
    </source>
</evidence>
<organism evidence="4 5">
    <name type="scientific">Mycobacterium spongiae</name>
    <dbReference type="NCBI Taxonomy" id="886343"/>
    <lineage>
        <taxon>Bacteria</taxon>
        <taxon>Bacillati</taxon>
        <taxon>Actinomycetota</taxon>
        <taxon>Actinomycetes</taxon>
        <taxon>Mycobacteriales</taxon>
        <taxon>Mycobacteriaceae</taxon>
        <taxon>Mycobacterium</taxon>
    </lineage>
</organism>
<evidence type="ECO:0000256" key="2">
    <source>
        <dbReference type="SAM" id="Phobius"/>
    </source>
</evidence>
<reference evidence="4" key="1">
    <citation type="submission" date="2019-12" db="EMBL/GenBank/DDBJ databases">
        <title>Mycobacterium spongiae sp. nov.</title>
        <authorList>
            <person name="Stinear T."/>
        </authorList>
    </citation>
    <scope>NUCLEOTIDE SEQUENCE</scope>
    <source>
        <strain evidence="4">FSD4b-SM</strain>
    </source>
</reference>
<dbReference type="EMBL" id="CP046600">
    <property type="protein sequence ID" value="QUR65801.1"/>
    <property type="molecule type" value="Genomic_DNA"/>
</dbReference>
<comment type="similarity">
    <text evidence="1">Belongs to the ThrE exporter (TC 2.A.79) family.</text>
</comment>
<dbReference type="Pfam" id="PF06738">
    <property type="entry name" value="ThrE"/>
    <property type="match status" value="1"/>
</dbReference>
<accession>A0A975PV50</accession>
<feature type="transmembrane region" description="Helical" evidence="2">
    <location>
        <begin position="399"/>
        <end position="421"/>
    </location>
</feature>
<protein>
    <recommendedName>
        <fullName evidence="3">Threonine/serine exporter-like N-terminal domain-containing protein</fullName>
    </recommendedName>
</protein>
<feature type="transmembrane region" description="Helical" evidence="2">
    <location>
        <begin position="188"/>
        <end position="209"/>
    </location>
</feature>
<dbReference type="Proteomes" id="UP000682202">
    <property type="component" value="Chromosome"/>
</dbReference>
<feature type="transmembrane region" description="Helical" evidence="2">
    <location>
        <begin position="334"/>
        <end position="350"/>
    </location>
</feature>
<dbReference type="InterPro" id="IPR010619">
    <property type="entry name" value="ThrE-like_N"/>
</dbReference>
<feature type="transmembrane region" description="Helical" evidence="2">
    <location>
        <begin position="362"/>
        <end position="387"/>
    </location>
</feature>
<feature type="domain" description="Threonine/serine exporter-like N-terminal" evidence="3">
    <location>
        <begin position="40"/>
        <end position="272"/>
    </location>
</feature>
<dbReference type="InterPro" id="IPR051361">
    <property type="entry name" value="ThrE/Ser_Exporter"/>
</dbReference>
<proteinExistence type="inferred from homology"/>
<feature type="transmembrane region" description="Helical" evidence="2">
    <location>
        <begin position="252"/>
        <end position="273"/>
    </location>
</feature>
<keyword evidence="2" id="KW-1133">Transmembrane helix</keyword>
<dbReference type="GO" id="GO:0022857">
    <property type="term" value="F:transmembrane transporter activity"/>
    <property type="evidence" value="ECO:0007669"/>
    <property type="project" value="InterPro"/>
</dbReference>
<dbReference type="PANTHER" id="PTHR31082:SF4">
    <property type="entry name" value="PHEROMONE-REGULATED MEMBRANE PROTEIN 10"/>
    <property type="match status" value="1"/>
</dbReference>
<keyword evidence="2" id="KW-0812">Transmembrane</keyword>
<feature type="transmembrane region" description="Helical" evidence="2">
    <location>
        <begin position="138"/>
        <end position="158"/>
    </location>
</feature>